<proteinExistence type="predicted"/>
<name>A0A843TX12_COLES</name>
<dbReference type="PANTHER" id="PTHR37227">
    <property type="entry name" value="OS01G0219000 PROTEIN"/>
    <property type="match status" value="1"/>
</dbReference>
<protein>
    <recommendedName>
        <fullName evidence="3">Proteasome assembly chaperone 1</fullName>
    </recommendedName>
</protein>
<evidence type="ECO:0008006" key="3">
    <source>
        <dbReference type="Google" id="ProtNLM"/>
    </source>
</evidence>
<reference evidence="1" key="1">
    <citation type="submission" date="2017-07" db="EMBL/GenBank/DDBJ databases">
        <title>Taro Niue Genome Assembly and Annotation.</title>
        <authorList>
            <person name="Atibalentja N."/>
            <person name="Keating K."/>
            <person name="Fields C.J."/>
        </authorList>
    </citation>
    <scope>NUCLEOTIDE SEQUENCE</scope>
    <source>
        <strain evidence="1">Niue_2</strain>
        <tissue evidence="1">Leaf</tissue>
    </source>
</reference>
<accession>A0A843TX12</accession>
<dbReference type="AlphaFoldDB" id="A0A843TX12"/>
<organism evidence="1 2">
    <name type="scientific">Colocasia esculenta</name>
    <name type="common">Wild taro</name>
    <name type="synonym">Arum esculentum</name>
    <dbReference type="NCBI Taxonomy" id="4460"/>
    <lineage>
        <taxon>Eukaryota</taxon>
        <taxon>Viridiplantae</taxon>
        <taxon>Streptophyta</taxon>
        <taxon>Embryophyta</taxon>
        <taxon>Tracheophyta</taxon>
        <taxon>Spermatophyta</taxon>
        <taxon>Magnoliopsida</taxon>
        <taxon>Liliopsida</taxon>
        <taxon>Araceae</taxon>
        <taxon>Aroideae</taxon>
        <taxon>Colocasieae</taxon>
        <taxon>Colocasia</taxon>
    </lineage>
</organism>
<evidence type="ECO:0000313" key="2">
    <source>
        <dbReference type="Proteomes" id="UP000652761"/>
    </source>
</evidence>
<keyword evidence="2" id="KW-1185">Reference proteome</keyword>
<dbReference type="Proteomes" id="UP000652761">
    <property type="component" value="Unassembled WGS sequence"/>
</dbReference>
<sequence length="251" mass="26366">MEDVITDAPPPSRFFPDDLDNFASPSSPLPLPFLLFSGQNNKPPRPSTLVIAASPASCYVVHHLSPKTLIGALFLPELPLAGCSLEPSPGNTGCSIYAAGEDAVLVSFQYPVAADRARAVAKRLLEDLSPAGVLVLDSVRSGGFRGCLSADEALVFKLETAEQRAAGSGTALRSVPYYPTGSVADGLSAALLAECQMKKLRGTLCLTWPEAGDPAAVSLLEAVLRDFLPPDLGLRSDKGIRVTGVESDLYV</sequence>
<evidence type="ECO:0000313" key="1">
    <source>
        <dbReference type="EMBL" id="MQL75615.1"/>
    </source>
</evidence>
<dbReference type="EMBL" id="NMUH01000258">
    <property type="protein sequence ID" value="MQL75615.1"/>
    <property type="molecule type" value="Genomic_DNA"/>
</dbReference>
<dbReference type="OrthoDB" id="17536at2759"/>
<dbReference type="PANTHER" id="PTHR37227:SF2">
    <property type="entry name" value="OS01G0219000 PROTEIN"/>
    <property type="match status" value="1"/>
</dbReference>
<comment type="caution">
    <text evidence="1">The sequence shown here is derived from an EMBL/GenBank/DDBJ whole genome shotgun (WGS) entry which is preliminary data.</text>
</comment>
<gene>
    <name evidence="1" type="ORF">Taro_008005</name>
</gene>